<protein>
    <submittedName>
        <fullName evidence="5">GntR family transcriptional regulator</fullName>
    </submittedName>
</protein>
<dbReference type="CDD" id="cd01541">
    <property type="entry name" value="PBP1_AraR"/>
    <property type="match status" value="1"/>
</dbReference>
<evidence type="ECO:0000259" key="4">
    <source>
        <dbReference type="PROSITE" id="PS50949"/>
    </source>
</evidence>
<name>A0ABT0XIR0_9BACI</name>
<dbReference type="PROSITE" id="PS50949">
    <property type="entry name" value="HTH_GNTR"/>
    <property type="match status" value="1"/>
</dbReference>
<dbReference type="InterPro" id="IPR000524">
    <property type="entry name" value="Tscrpt_reg_HTH_GntR"/>
</dbReference>
<keyword evidence="6" id="KW-1185">Reference proteome</keyword>
<keyword evidence="3" id="KW-0804">Transcription</keyword>
<evidence type="ECO:0000256" key="3">
    <source>
        <dbReference type="ARBA" id="ARBA00023163"/>
    </source>
</evidence>
<evidence type="ECO:0000256" key="2">
    <source>
        <dbReference type="ARBA" id="ARBA00023125"/>
    </source>
</evidence>
<keyword evidence="1" id="KW-0805">Transcription regulation</keyword>
<dbReference type="SMART" id="SM00345">
    <property type="entry name" value="HTH_GNTR"/>
    <property type="match status" value="1"/>
</dbReference>
<dbReference type="InterPro" id="IPR036390">
    <property type="entry name" value="WH_DNA-bd_sf"/>
</dbReference>
<comment type="caution">
    <text evidence="5">The sequence shown here is derived from an EMBL/GenBank/DDBJ whole genome shotgun (WGS) entry which is preliminary data.</text>
</comment>
<gene>
    <name evidence="5" type="ORF">NDM98_10045</name>
</gene>
<dbReference type="InterPro" id="IPR028082">
    <property type="entry name" value="Peripla_BP_I"/>
</dbReference>
<dbReference type="Gene3D" id="1.10.10.10">
    <property type="entry name" value="Winged helix-like DNA-binding domain superfamily/Winged helix DNA-binding domain"/>
    <property type="match status" value="1"/>
</dbReference>
<evidence type="ECO:0000313" key="5">
    <source>
        <dbReference type="EMBL" id="MCM2675800.1"/>
    </source>
</evidence>
<dbReference type="Gene3D" id="3.40.50.2300">
    <property type="match status" value="2"/>
</dbReference>
<sequence length="365" mass="41488">MQTKYSKIIEVVKSRILDGTYIPHKKIGSESMFMKEFGVSRHTVRIAIGDLVKDGWLYRSQGSGTYCADRSFDKTTAISRKNIAIITTYISDYIFPLIIRGAEPFLAEKGYQVSLYSTNNNVETEKKVLESILSLGVDAAIIEPTKSARSNPNINYYFSLERANIPYVMINAFYDELDPLCLIIDDEKGGYLQTEHLIKQGHTDIIGFFKTDDRQGAKRKKGYIKAHRAHQLPISPENIIDYDSEEKQSKPKEELERIIQDPNRNPTAIVAYNDQLVVSLLDVLRTYGMKVPDDISIVGFDDSYLATATEVKLTSIEHPKQKMGEQAAEMIIRLIENQRAPQTVPIEPIIYTPKLIERNSTKKVR</sequence>
<dbReference type="RefSeq" id="WP_251607006.1">
    <property type="nucleotide sequence ID" value="NZ_JAMQJY010000001.1"/>
</dbReference>
<evidence type="ECO:0000313" key="6">
    <source>
        <dbReference type="Proteomes" id="UP001203665"/>
    </source>
</evidence>
<dbReference type="Pfam" id="PF13377">
    <property type="entry name" value="Peripla_BP_3"/>
    <property type="match status" value="1"/>
</dbReference>
<organism evidence="5 6">
    <name type="scientific">Alkalicoccobacillus plakortidis</name>
    <dbReference type="NCBI Taxonomy" id="444060"/>
    <lineage>
        <taxon>Bacteria</taxon>
        <taxon>Bacillati</taxon>
        <taxon>Bacillota</taxon>
        <taxon>Bacilli</taxon>
        <taxon>Bacillales</taxon>
        <taxon>Bacillaceae</taxon>
        <taxon>Alkalicoccobacillus</taxon>
    </lineage>
</organism>
<keyword evidence="2" id="KW-0238">DNA-binding</keyword>
<dbReference type="Proteomes" id="UP001203665">
    <property type="component" value="Unassembled WGS sequence"/>
</dbReference>
<proteinExistence type="predicted"/>
<dbReference type="InterPro" id="IPR036388">
    <property type="entry name" value="WH-like_DNA-bd_sf"/>
</dbReference>
<dbReference type="InterPro" id="IPR033532">
    <property type="entry name" value="AraR_ligand_bind_dom"/>
</dbReference>
<dbReference type="InterPro" id="IPR046335">
    <property type="entry name" value="LacI/GalR-like_sensor"/>
</dbReference>
<dbReference type="Pfam" id="PF00392">
    <property type="entry name" value="GntR"/>
    <property type="match status" value="1"/>
</dbReference>
<dbReference type="SUPFAM" id="SSF53822">
    <property type="entry name" value="Periplasmic binding protein-like I"/>
    <property type="match status" value="1"/>
</dbReference>
<accession>A0ABT0XIR0</accession>
<evidence type="ECO:0000256" key="1">
    <source>
        <dbReference type="ARBA" id="ARBA00023015"/>
    </source>
</evidence>
<feature type="domain" description="HTH gntR-type" evidence="4">
    <location>
        <begin position="2"/>
        <end position="70"/>
    </location>
</feature>
<reference evidence="5" key="1">
    <citation type="submission" date="2022-06" db="EMBL/GenBank/DDBJ databases">
        <title>Alkalicoccobacillus porphyridii sp. nov., isolated from a marine red alga, Porphyridium purpureum and reclassification of Shouchella plakortidis and Shouchella gibsonii as Alkalicoccobacillus plakortidis comb. nov. and Alkalicoccobacillus gibsonii comb. nov.</title>
        <authorList>
            <person name="Kim K.H."/>
            <person name="Lee J.K."/>
            <person name="Han D.M."/>
            <person name="Baek J.H."/>
            <person name="Jeon C.O."/>
        </authorList>
    </citation>
    <scope>NUCLEOTIDE SEQUENCE</scope>
    <source>
        <strain evidence="5">DSM 19153</strain>
    </source>
</reference>
<dbReference type="PANTHER" id="PTHR30146">
    <property type="entry name" value="LACI-RELATED TRANSCRIPTIONAL REPRESSOR"/>
    <property type="match status" value="1"/>
</dbReference>
<dbReference type="CDD" id="cd07377">
    <property type="entry name" value="WHTH_GntR"/>
    <property type="match status" value="1"/>
</dbReference>
<dbReference type="PANTHER" id="PTHR30146:SF150">
    <property type="entry name" value="ARABINOSE METABOLISM TRANSCRIPTIONAL REPRESSOR"/>
    <property type="match status" value="1"/>
</dbReference>
<dbReference type="SUPFAM" id="SSF46785">
    <property type="entry name" value="Winged helix' DNA-binding domain"/>
    <property type="match status" value="1"/>
</dbReference>
<dbReference type="EMBL" id="JAMQJY010000001">
    <property type="protein sequence ID" value="MCM2675800.1"/>
    <property type="molecule type" value="Genomic_DNA"/>
</dbReference>